<name>E7E580_YERPE</name>
<organism evidence="1">
    <name type="scientific">Yersinia pestis</name>
    <dbReference type="NCBI Taxonomy" id="632"/>
    <lineage>
        <taxon>Bacteria</taxon>
        <taxon>Pseudomonadati</taxon>
        <taxon>Pseudomonadota</taxon>
        <taxon>Gammaproteobacteria</taxon>
        <taxon>Enterobacterales</taxon>
        <taxon>Yersiniaceae</taxon>
        <taxon>Yersinia</taxon>
    </lineage>
</organism>
<reference evidence="1" key="1">
    <citation type="journal article" date="2010" name="Int. J. Microbiol.">
        <title>Characterization of pPCP1 plasmids in Yersinia pestis strains isolated from the former Soviet Union.</title>
        <authorList>
            <person name="Rajanna C."/>
            <person name="Revazishvili T."/>
            <person name="Rashid M.H."/>
            <person name="Chubinidze S."/>
            <person name="Bakanidze L."/>
            <person name="Tsanava S."/>
            <person name="Imnadze P."/>
            <person name="Bishop-Lilly K.A."/>
            <person name="Sozhamannan S."/>
            <person name="Gibbons H.S."/>
            <person name="Morris J.G."/>
            <person name="Sulakvelidze A."/>
        </authorList>
    </citation>
    <scope>NUCLEOTIDE SEQUENCE</scope>
    <source>
        <strain evidence="1">C790</strain>
        <plasmid evidence="1">pCD1-pMT1</plasmid>
    </source>
</reference>
<accession>E7E580</accession>
<sequence length="101" mass="11334">MDCDNIGEILKINNGLGVELSRPISLSKEPKTMQKSNSKNCRVMESKVIGRVLLYHIEQHSCHDAKTAYSPHLNHMSDRCSAMKSDLAKEYIGHLVNAQQP</sequence>
<proteinExistence type="predicted"/>
<geneLocation type="plasmid" evidence="1">
    <name>pCD1-pMT1</name>
</geneLocation>
<dbReference type="AlphaFoldDB" id="E7E580"/>
<protein>
    <submittedName>
        <fullName evidence="1">Uncharacterized protein</fullName>
    </submittedName>
</protein>
<dbReference type="EMBL" id="HQ612242">
    <property type="protein sequence ID" value="ADV16650.1"/>
    <property type="molecule type" value="Genomic_DNA"/>
</dbReference>
<evidence type="ECO:0000313" key="1">
    <source>
        <dbReference type="EMBL" id="ADV16650.1"/>
    </source>
</evidence>
<keyword evidence="1" id="KW-0614">Plasmid</keyword>